<evidence type="ECO:0000313" key="3">
    <source>
        <dbReference type="EMBL" id="KGE84891.1"/>
    </source>
</evidence>
<dbReference type="STRING" id="1524460.IX84_30995"/>
<accession>A0A098RYI0</accession>
<dbReference type="PANTHER" id="PTHR43794:SF11">
    <property type="entry name" value="AMIDOHYDROLASE-RELATED DOMAIN-CONTAINING PROTEIN"/>
    <property type="match status" value="1"/>
</dbReference>
<dbReference type="EMBL" id="JPOS01000101">
    <property type="protein sequence ID" value="KGE84891.1"/>
    <property type="molecule type" value="Genomic_DNA"/>
</dbReference>
<keyword evidence="4" id="KW-1185">Reference proteome</keyword>
<dbReference type="RefSeq" id="WP_044230066.1">
    <property type="nucleotide sequence ID" value="NZ_JBKAGJ010000033.1"/>
</dbReference>
<comment type="caution">
    <text evidence="3">The sequence shown here is derived from an EMBL/GenBank/DDBJ whole genome shotgun (WGS) entry which is preliminary data.</text>
</comment>
<dbReference type="InterPro" id="IPR050287">
    <property type="entry name" value="MTA/SAH_deaminase"/>
</dbReference>
<feature type="domain" description="Amidohydrolase-related" evidence="2">
    <location>
        <begin position="50"/>
        <end position="374"/>
    </location>
</feature>
<dbReference type="InterPro" id="IPR006680">
    <property type="entry name" value="Amidohydro-rel"/>
</dbReference>
<evidence type="ECO:0000256" key="1">
    <source>
        <dbReference type="ARBA" id="ARBA00022801"/>
    </source>
</evidence>
<sequence length="392" mass="43595">MRKLTADYVFPVVGTPVKEGVVVVDDQGFIQSIDAREAHDPVTLEVHRGVIVPGFINTHCHLELSHMKGRVDTGTGLLPFLQQVVKFRDIPMEEILDAIDRADKEMCEEGIVAVGDISNKTDTAACKAESPIRYYTFVEMFDFLQDSMAGQTFENYKEVYDGQAAGNGNKKAAVPHAPYTVSPTLFEKINALNPDTNSTVSIHNQETVHENQFFLSKEGGFVDFYNAFGFSVEQLKPTGRPSIYYAMQHMNPACRTLFVHNTMTTAADIQAAQEWSDNVYWATCANANLYIENRLPNYKAFMDNGARMTIGTDSLTSNWQLSVLEEMKTIAKYQSYVPFETLLQWATLNGAEALGYEAELGSIEPGKAPGLNLLSIDESLKLEASTQVQRLV</sequence>
<dbReference type="GO" id="GO:0016787">
    <property type="term" value="F:hydrolase activity"/>
    <property type="evidence" value="ECO:0007669"/>
    <property type="project" value="UniProtKB-KW"/>
</dbReference>
<dbReference type="SUPFAM" id="SSF51556">
    <property type="entry name" value="Metallo-dependent hydrolases"/>
    <property type="match status" value="1"/>
</dbReference>
<dbReference type="Gene3D" id="3.20.20.140">
    <property type="entry name" value="Metal-dependent hydrolases"/>
    <property type="match status" value="1"/>
</dbReference>
<name>A0A098RYI0_9BACT</name>
<gene>
    <name evidence="3" type="ORF">IX84_30995</name>
</gene>
<dbReference type="Proteomes" id="UP000029736">
    <property type="component" value="Unassembled WGS sequence"/>
</dbReference>
<reference evidence="3 4" key="1">
    <citation type="journal article" date="2014" name="Int. J. Syst. Evol. Microbiol.">
        <title>Phaeodactylibacter xiamenensis gen. nov., sp. nov., a member of the family Saprospiraceae isolated from the marine alga Phaeodactylum tricornutum.</title>
        <authorList>
            <person name="Chen Z.Jr."/>
            <person name="Lei X."/>
            <person name="Lai Q."/>
            <person name="Li Y."/>
            <person name="Zhang B."/>
            <person name="Zhang J."/>
            <person name="Zhang H."/>
            <person name="Yang L."/>
            <person name="Zheng W."/>
            <person name="Tian Y."/>
            <person name="Yu Z."/>
            <person name="Xu H.Jr."/>
            <person name="Zheng T."/>
        </authorList>
    </citation>
    <scope>NUCLEOTIDE SEQUENCE [LARGE SCALE GENOMIC DNA]</scope>
    <source>
        <strain evidence="3 4">KD52</strain>
    </source>
</reference>
<dbReference type="InterPro" id="IPR032466">
    <property type="entry name" value="Metal_Hydrolase"/>
</dbReference>
<evidence type="ECO:0000259" key="2">
    <source>
        <dbReference type="Pfam" id="PF01979"/>
    </source>
</evidence>
<dbReference type="PANTHER" id="PTHR43794">
    <property type="entry name" value="AMINOHYDROLASE SSNA-RELATED"/>
    <property type="match status" value="1"/>
</dbReference>
<evidence type="ECO:0000313" key="4">
    <source>
        <dbReference type="Proteomes" id="UP000029736"/>
    </source>
</evidence>
<dbReference type="OrthoDB" id="9807210at2"/>
<protein>
    <submittedName>
        <fullName evidence="3">S-adenosylhomocysteine deaminase</fullName>
    </submittedName>
</protein>
<dbReference type="AlphaFoldDB" id="A0A098RYI0"/>
<dbReference type="Pfam" id="PF01979">
    <property type="entry name" value="Amidohydro_1"/>
    <property type="match status" value="1"/>
</dbReference>
<keyword evidence="1" id="KW-0378">Hydrolase</keyword>
<proteinExistence type="predicted"/>
<organism evidence="3 4">
    <name type="scientific">Phaeodactylibacter xiamenensis</name>
    <dbReference type="NCBI Taxonomy" id="1524460"/>
    <lineage>
        <taxon>Bacteria</taxon>
        <taxon>Pseudomonadati</taxon>
        <taxon>Bacteroidota</taxon>
        <taxon>Saprospiria</taxon>
        <taxon>Saprospirales</taxon>
        <taxon>Haliscomenobacteraceae</taxon>
        <taxon>Phaeodactylibacter</taxon>
    </lineage>
</organism>